<dbReference type="Pfam" id="PF02082">
    <property type="entry name" value="Rrf2"/>
    <property type="match status" value="1"/>
</dbReference>
<proteinExistence type="predicted"/>
<dbReference type="AlphaFoldDB" id="A0A365YC05"/>
<dbReference type="Proteomes" id="UP000477543">
    <property type="component" value="Unassembled WGS sequence"/>
</dbReference>
<dbReference type="Proteomes" id="UP000252167">
    <property type="component" value="Unassembled WGS sequence"/>
</dbReference>
<dbReference type="GO" id="GO:0003700">
    <property type="term" value="F:DNA-binding transcription factor activity"/>
    <property type="evidence" value="ECO:0007669"/>
    <property type="project" value="TreeGrafter"/>
</dbReference>
<evidence type="ECO:0000313" key="3">
    <source>
        <dbReference type="EMBL" id="NAZ15827.1"/>
    </source>
</evidence>
<evidence type="ECO:0000313" key="5">
    <source>
        <dbReference type="Proteomes" id="UP000252167"/>
    </source>
</evidence>
<dbReference type="PANTHER" id="PTHR33221:SF4">
    <property type="entry name" value="HTH-TYPE TRANSCRIPTIONAL REPRESSOR NSRR"/>
    <property type="match status" value="1"/>
</dbReference>
<dbReference type="GO" id="GO:0003677">
    <property type="term" value="F:DNA binding"/>
    <property type="evidence" value="ECO:0007669"/>
    <property type="project" value="UniProtKB-KW"/>
</dbReference>
<evidence type="ECO:0000313" key="4">
    <source>
        <dbReference type="EMBL" id="RBM00206.1"/>
    </source>
</evidence>
<dbReference type="EMBL" id="WYDN01000005">
    <property type="protein sequence ID" value="NAZ15827.1"/>
    <property type="molecule type" value="Genomic_DNA"/>
</dbReference>
<evidence type="ECO:0000256" key="2">
    <source>
        <dbReference type="ARBA" id="ARBA00034078"/>
    </source>
</evidence>
<protein>
    <submittedName>
        <fullName evidence="4">Rrf2 family transcriptional regulator</fullName>
    </submittedName>
</protein>
<keyword evidence="5" id="KW-1185">Reference proteome</keyword>
<dbReference type="EMBL" id="POAF01000006">
    <property type="protein sequence ID" value="RBM00206.1"/>
    <property type="molecule type" value="Genomic_DNA"/>
</dbReference>
<dbReference type="PANTHER" id="PTHR33221">
    <property type="entry name" value="WINGED HELIX-TURN-HELIX TRANSCRIPTIONAL REGULATOR, RRF2 FAMILY"/>
    <property type="match status" value="1"/>
</dbReference>
<dbReference type="RefSeq" id="WP_047117963.1">
    <property type="nucleotide sequence ID" value="NZ_CM125969.1"/>
</dbReference>
<dbReference type="GO" id="GO:0005829">
    <property type="term" value="C:cytosol"/>
    <property type="evidence" value="ECO:0007669"/>
    <property type="project" value="TreeGrafter"/>
</dbReference>
<dbReference type="PROSITE" id="PS51197">
    <property type="entry name" value="HTH_RRF2_2"/>
    <property type="match status" value="1"/>
</dbReference>
<dbReference type="SUPFAM" id="SSF46785">
    <property type="entry name" value="Winged helix' DNA-binding domain"/>
    <property type="match status" value="1"/>
</dbReference>
<comment type="caution">
    <text evidence="4">The sequence shown here is derived from an EMBL/GenBank/DDBJ whole genome shotgun (WGS) entry which is preliminary data.</text>
</comment>
<keyword evidence="1" id="KW-0238">DNA-binding</keyword>
<sequence>MKLSAFADVCLRTVMVLGAPGAGQLTSREIADLVSVPYNHVTKAVLELRTLGVLDVVRGRNGGASITQTGLQTSVGALLRTLDKREDVVDCTDHDANGNCPLAGGCRLRGALRAAREAFYAALDPLTIQEICETSPAITLLPFPTVRRSA</sequence>
<dbReference type="InterPro" id="IPR036390">
    <property type="entry name" value="WH_DNA-bd_sf"/>
</dbReference>
<dbReference type="InterPro" id="IPR000944">
    <property type="entry name" value="Tscrpt_reg_Rrf2"/>
</dbReference>
<reference evidence="3 6" key="2">
    <citation type="submission" date="2020-01" db="EMBL/GenBank/DDBJ databases">
        <title>Glutamicibacter soli M275.</title>
        <authorList>
            <person name="Meng X."/>
        </authorList>
    </citation>
    <scope>NUCLEOTIDE SEQUENCE [LARGE SCALE GENOMIC DNA]</scope>
    <source>
        <strain evidence="3 6">M275</strain>
    </source>
</reference>
<evidence type="ECO:0000256" key="1">
    <source>
        <dbReference type="ARBA" id="ARBA00023125"/>
    </source>
</evidence>
<dbReference type="InterPro" id="IPR036388">
    <property type="entry name" value="WH-like_DNA-bd_sf"/>
</dbReference>
<evidence type="ECO:0000313" key="6">
    <source>
        <dbReference type="Proteomes" id="UP000477543"/>
    </source>
</evidence>
<accession>A0A365YC05</accession>
<dbReference type="Gene3D" id="1.10.10.10">
    <property type="entry name" value="Winged helix-like DNA-binding domain superfamily/Winged helix DNA-binding domain"/>
    <property type="match status" value="1"/>
</dbReference>
<reference evidence="4 5" key="1">
    <citation type="submission" date="2018-01" db="EMBL/GenBank/DDBJ databases">
        <title>Glutamicibacter soli strain NHPC-3 Whole genome sequence and assembly.</title>
        <authorList>
            <person name="Choudhury P."/>
            <person name="Gupta D."/>
            <person name="Sengupta K."/>
            <person name="Jawed A."/>
            <person name="Sultana N."/>
            <person name="Saha P."/>
        </authorList>
    </citation>
    <scope>NUCLEOTIDE SEQUENCE [LARGE SCALE GENOMIC DNA]</scope>
    <source>
        <strain evidence="4 5">NHPC-3</strain>
    </source>
</reference>
<comment type="cofactor">
    <cofactor evidence="2">
        <name>[2Fe-2S] cluster</name>
        <dbReference type="ChEBI" id="CHEBI:190135"/>
    </cofactor>
</comment>
<name>A0A365YC05_9MICC</name>
<organism evidence="4 5">
    <name type="scientific">Glutamicibacter soli</name>
    <dbReference type="NCBI Taxonomy" id="453836"/>
    <lineage>
        <taxon>Bacteria</taxon>
        <taxon>Bacillati</taxon>
        <taxon>Actinomycetota</taxon>
        <taxon>Actinomycetes</taxon>
        <taxon>Micrococcales</taxon>
        <taxon>Micrococcaceae</taxon>
        <taxon>Glutamicibacter</taxon>
    </lineage>
</organism>
<gene>
    <name evidence="4" type="ORF">C1H84_13905</name>
    <name evidence="3" type="ORF">GT020_07055</name>
</gene>